<dbReference type="EMBL" id="JROU02001856">
    <property type="protein sequence ID" value="OEH74998.1"/>
    <property type="molecule type" value="Genomic_DNA"/>
</dbReference>
<dbReference type="Proteomes" id="UP000095192">
    <property type="component" value="Unassembled WGS sequence"/>
</dbReference>
<organism evidence="1 2">
    <name type="scientific">Cyclospora cayetanensis</name>
    <dbReference type="NCBI Taxonomy" id="88456"/>
    <lineage>
        <taxon>Eukaryota</taxon>
        <taxon>Sar</taxon>
        <taxon>Alveolata</taxon>
        <taxon>Apicomplexa</taxon>
        <taxon>Conoidasida</taxon>
        <taxon>Coccidia</taxon>
        <taxon>Eucoccidiorida</taxon>
        <taxon>Eimeriorina</taxon>
        <taxon>Eimeriidae</taxon>
        <taxon>Cyclospora</taxon>
    </lineage>
</organism>
<dbReference type="InterPro" id="IPR006357">
    <property type="entry name" value="HAD-SF_hydro_IIA"/>
</dbReference>
<dbReference type="InterPro" id="IPR023214">
    <property type="entry name" value="HAD_sf"/>
</dbReference>
<accession>A0A1D3CUW3</accession>
<reference evidence="1 2" key="1">
    <citation type="journal article" date="2016" name="BMC Genomics">
        <title>Comparative genomics reveals Cyclospora cayetanensis possesses coccidia-like metabolism and invasion components but unique surface antigens.</title>
        <authorList>
            <person name="Liu S."/>
            <person name="Wang L."/>
            <person name="Zheng H."/>
            <person name="Xu Z."/>
            <person name="Roellig D.M."/>
            <person name="Li N."/>
            <person name="Frace M.A."/>
            <person name="Tang K."/>
            <person name="Arrowood M.J."/>
            <person name="Moss D.M."/>
            <person name="Zhang L."/>
            <person name="Feng Y."/>
            <person name="Xiao L."/>
        </authorList>
    </citation>
    <scope>NUCLEOTIDE SEQUENCE [LARGE SCALE GENOMIC DNA]</scope>
    <source>
        <strain evidence="1 2">CHN_HEN01</strain>
    </source>
</reference>
<dbReference type="InterPro" id="IPR036412">
    <property type="entry name" value="HAD-like_sf"/>
</dbReference>
<keyword evidence="2" id="KW-1185">Reference proteome</keyword>
<proteinExistence type="predicted"/>
<sequence length="388" mass="41981">MSALALTDARAFAASLDAEIRSLSNLGYKVLDTPEHSLSLLLEQYEAFVFDIDGVLLWGSAALAAVGDAVQQLRRQEKRLVFLTNTAAKSRRSCAEGLRRAGIEVYEEEVITMAYAAAVFVREAHPEASVAFGIGEAAMKEEFAASGILLLYAKPQGEPERQHVQQLEGPLLTADTVEHSSTAKKCNGCSGMQEQQEIAAAAGGAIIEDCLDPRVSAVVVGWDRAFDYHKMALACLYLQQKKPSLQQHAERQGHLKEERDAELGNLPFVATNRDAYNRINGLRHPANGAQLAAIEAVVGRQAVCVGKESAWLAKWLPTHLNLNPQKTLVVGDRLDTDMRFAANIGAASLLVLTGCTTPQQLETLGADKPLAPTYIIPHVGQLADGFKQ</sequence>
<dbReference type="NCBIfam" id="TIGR01460">
    <property type="entry name" value="HAD-SF-IIA"/>
    <property type="match status" value="1"/>
</dbReference>
<comment type="caution">
    <text evidence="1">The sequence shown here is derived from an EMBL/GenBank/DDBJ whole genome shotgun (WGS) entry which is preliminary data.</text>
</comment>
<dbReference type="PANTHER" id="PTHR19288">
    <property type="entry name" value="4-NITROPHENYLPHOSPHATASE-RELATED"/>
    <property type="match status" value="1"/>
</dbReference>
<dbReference type="GO" id="GO:0005737">
    <property type="term" value="C:cytoplasm"/>
    <property type="evidence" value="ECO:0007669"/>
    <property type="project" value="TreeGrafter"/>
</dbReference>
<dbReference type="VEuPathDB" id="ToxoDB:LOC34620063"/>
<name>A0A1D3CUW3_9EIME</name>
<dbReference type="PANTHER" id="PTHR19288:SF46">
    <property type="entry name" value="HALOACID DEHALOGENASE-LIKE HYDROLASE DOMAIN-CONTAINING PROTEIN 2"/>
    <property type="match status" value="1"/>
</dbReference>
<dbReference type="Pfam" id="PF13242">
    <property type="entry name" value="Hydrolase_like"/>
    <property type="match status" value="1"/>
</dbReference>
<dbReference type="GO" id="GO:0016791">
    <property type="term" value="F:phosphatase activity"/>
    <property type="evidence" value="ECO:0007669"/>
    <property type="project" value="TreeGrafter"/>
</dbReference>
<evidence type="ECO:0000313" key="2">
    <source>
        <dbReference type="Proteomes" id="UP000095192"/>
    </source>
</evidence>
<gene>
    <name evidence="1" type="ORF">cyc_03360</name>
</gene>
<dbReference type="AlphaFoldDB" id="A0A1D3CUW3"/>
<dbReference type="InParanoid" id="A0A1D3CUW3"/>
<dbReference type="VEuPathDB" id="ToxoDB:cyc_03360"/>
<dbReference type="Pfam" id="PF13344">
    <property type="entry name" value="Hydrolase_6"/>
    <property type="match status" value="1"/>
</dbReference>
<evidence type="ECO:0000313" key="1">
    <source>
        <dbReference type="EMBL" id="OEH74998.1"/>
    </source>
</evidence>
<dbReference type="Gene3D" id="3.40.50.1000">
    <property type="entry name" value="HAD superfamily/HAD-like"/>
    <property type="match status" value="2"/>
</dbReference>
<protein>
    <submittedName>
        <fullName evidence="1">Had family iia protein</fullName>
    </submittedName>
</protein>
<dbReference type="SUPFAM" id="SSF56784">
    <property type="entry name" value="HAD-like"/>
    <property type="match status" value="1"/>
</dbReference>